<dbReference type="EMBL" id="CP001087">
    <property type="protein sequence ID" value="ACN17687.1"/>
    <property type="molecule type" value="Genomic_DNA"/>
</dbReference>
<evidence type="ECO:0000313" key="2">
    <source>
        <dbReference type="Proteomes" id="UP000000442"/>
    </source>
</evidence>
<protein>
    <submittedName>
        <fullName evidence="1">Uncharacterized protein</fullName>
    </submittedName>
</protein>
<organism evidence="1 2">
    <name type="scientific">Desulforapulum autotrophicum (strain ATCC 43914 / DSM 3382 / VKM B-1955 / HRM2)</name>
    <name type="common">Desulfobacterium autotrophicum</name>
    <dbReference type="NCBI Taxonomy" id="177437"/>
    <lineage>
        <taxon>Bacteria</taxon>
        <taxon>Pseudomonadati</taxon>
        <taxon>Thermodesulfobacteriota</taxon>
        <taxon>Desulfobacteria</taxon>
        <taxon>Desulfobacterales</taxon>
        <taxon>Desulfobacteraceae</taxon>
        <taxon>Desulforapulum</taxon>
    </lineage>
</organism>
<dbReference type="Proteomes" id="UP000000442">
    <property type="component" value="Chromosome"/>
</dbReference>
<keyword evidence="2" id="KW-1185">Reference proteome</keyword>
<dbReference type="RefSeq" id="WP_015906401.1">
    <property type="nucleotide sequence ID" value="NC_012108.1"/>
</dbReference>
<accession>C0QGA8</accession>
<name>C0QGA8_DESAH</name>
<proteinExistence type="predicted"/>
<dbReference type="HOGENOM" id="CLU_201191_0_0_7"/>
<dbReference type="OrthoDB" id="5422239at2"/>
<gene>
    <name evidence="1" type="ordered locus">HRM2_46310</name>
</gene>
<sequence length="64" mass="6823">MICSLSNVKNVDLDKIKAIEKELGVTLLAFSCHDTTIAPVDAEVLKKIQAVEKDLGVSLVAVKG</sequence>
<evidence type="ECO:0000313" key="1">
    <source>
        <dbReference type="EMBL" id="ACN17687.1"/>
    </source>
</evidence>
<reference evidence="1 2" key="1">
    <citation type="journal article" date="2009" name="Environ. Microbiol.">
        <title>Genome sequence of Desulfobacterium autotrophicum HRM2, a marine sulfate reducer oxidizing organic carbon completely to carbon dioxide.</title>
        <authorList>
            <person name="Strittmatter A.W."/>
            <person name="Liesegang H."/>
            <person name="Rabus R."/>
            <person name="Decker I."/>
            <person name="Amann J."/>
            <person name="Andres S."/>
            <person name="Henne A."/>
            <person name="Fricke W.F."/>
            <person name="Martinez-Arias R."/>
            <person name="Bartels D."/>
            <person name="Goesmann A."/>
            <person name="Krause L."/>
            <person name="Puehler A."/>
            <person name="Klenk H.P."/>
            <person name="Richter M."/>
            <person name="Schuler M."/>
            <person name="Gloeckner F.O."/>
            <person name="Meyerdierks A."/>
            <person name="Gottschalk G."/>
            <person name="Amann R."/>
        </authorList>
    </citation>
    <scope>NUCLEOTIDE SEQUENCE [LARGE SCALE GENOMIC DNA]</scope>
    <source>
        <strain evidence="2">ATCC 43914 / DSM 3382 / HRM2</strain>
    </source>
</reference>
<dbReference type="KEGG" id="dat:HRM2_46310"/>
<dbReference type="AlphaFoldDB" id="C0QGA8"/>